<keyword evidence="3" id="KW-0479">Metal-binding</keyword>
<dbReference type="Pfam" id="PF08475">
    <property type="entry name" value="Baculo_VP91_N"/>
    <property type="match status" value="1"/>
</dbReference>
<dbReference type="InterPro" id="IPR013682">
    <property type="entry name" value="BaculoV_Vp91_N"/>
</dbReference>
<protein>
    <submittedName>
        <fullName evidence="15">Vp91/p95</fullName>
    </submittedName>
</protein>
<dbReference type="GO" id="GO:0008061">
    <property type="term" value="F:chitin binding"/>
    <property type="evidence" value="ECO:0007669"/>
    <property type="project" value="UniProtKB-KW"/>
</dbReference>
<evidence type="ECO:0000256" key="2">
    <source>
        <dbReference type="ARBA" id="ARBA00022669"/>
    </source>
</evidence>
<dbReference type="Proteomes" id="UP000830275">
    <property type="component" value="Segment"/>
</dbReference>
<keyword evidence="7" id="KW-0862">Zinc</keyword>
<keyword evidence="12" id="KW-0812">Transmembrane</keyword>
<evidence type="ECO:0000256" key="3">
    <source>
        <dbReference type="ARBA" id="ARBA00022723"/>
    </source>
</evidence>
<gene>
    <name evidence="15" type="ORF">Eudi_ORF78</name>
</gene>
<feature type="domain" description="Chitin-binding type-2" evidence="13">
    <location>
        <begin position="227"/>
        <end position="285"/>
    </location>
</feature>
<evidence type="ECO:0000313" key="15">
    <source>
        <dbReference type="EMBL" id="QHB21737.1"/>
    </source>
</evidence>
<evidence type="ECO:0000256" key="7">
    <source>
        <dbReference type="ARBA" id="ARBA00022833"/>
    </source>
</evidence>
<evidence type="ECO:0000256" key="6">
    <source>
        <dbReference type="ARBA" id="ARBA00022771"/>
    </source>
</evidence>
<dbReference type="Gene3D" id="2.170.140.10">
    <property type="entry name" value="Chitin binding domain"/>
    <property type="match status" value="1"/>
</dbReference>
<keyword evidence="6" id="KW-0863">Zinc-finger</keyword>
<dbReference type="GO" id="GO:0005576">
    <property type="term" value="C:extracellular region"/>
    <property type="evidence" value="ECO:0007669"/>
    <property type="project" value="InterPro"/>
</dbReference>
<evidence type="ECO:0000256" key="5">
    <source>
        <dbReference type="ARBA" id="ARBA00022737"/>
    </source>
</evidence>
<keyword evidence="16" id="KW-1185">Reference proteome</keyword>
<feature type="domain" description="Zinc finger C2HC baculovirus (BV)-type profile" evidence="14">
    <location>
        <begin position="150"/>
        <end position="200"/>
    </location>
</feature>
<name>A0AAE6R7U3_9ABAC</name>
<evidence type="ECO:0000256" key="10">
    <source>
        <dbReference type="ARBA" id="ARBA00023180"/>
    </source>
</evidence>
<evidence type="ECO:0000259" key="13">
    <source>
        <dbReference type="PROSITE" id="PS50940"/>
    </source>
</evidence>
<keyword evidence="5" id="KW-0677">Repeat</keyword>
<sequence>MSTVPLLLVAIFLIVIFLIIHLILYNDFNENEFNNRLQVTLEYMRRTNAEHPLPEQLSYVSSVNAHYYTVTTFDTYSLTVLNRQDHDDRFEVFDFISQTLLPIDDNGGDSDTRVRAHPTDNRKFQVRGDDGWMDMECPFSKRFDTHTQQCVPIPFCENKPSGNYGLTEQMIDSLILHHVVVKSDDKETDQLYHPTMYLRCFEGGSHATQECPPNHLFDSSTNECVLRNECDNRPDNFVLSIFPENLNIDEYLMCINGEATTAQCPNGKMFDRRLMRCVDADPCAVHGAGYTYITNEISDAQFFQCVSDTEATLMTCLNRVFVDDQYMCSGDIECVNFNNGTGTVVTSYEDDIVQYDTGVLICDNFNLITSINCDTTNLIENKVFNGKLTTSFSVPRQIYNSATNNCVDFDEKLYNLKNNFFTLESLPNDLNVEYETAVVGRTNNILEFVNNDRVDVNAVVYAKDNNEVGLNPLNGEPLQCYGDALYDVFDARRINVCDTNQLLTRTINVGDNQYIRSTLAQVVDDEDYDATCVSHLNKFTNYIDIDVFSVSISTNILHRDVCGTILEQIHAKYNTLSHKYTTIDDQYTFESVKPDVYINKTTANTLRSAITISPKQAKVIENNTQKHVNNNKIKALFDPFEHIETIKPAFNPFDNVDEPMVVDDDDDNNKSVIAKSTDDVKSTDEDDDDVITEQRPELILADKLVTFSCFYALPTFKFSSCNINDNFVSENLSKLRSETTVHPDCVSAAGLSNVLNAYAYLGNDVGCRSSYTPESGITVDRVFGGPVYLNVDTQSNDGVKYNNFIHKRNNIFLACPNNLLDDDNFICNIDSNVLYYIENLQQ</sequence>
<evidence type="ECO:0000256" key="11">
    <source>
        <dbReference type="SAM" id="MobiDB-lite"/>
    </source>
</evidence>
<reference evidence="15 16" key="1">
    <citation type="journal article" date="2019" name="Viruses">
        <title>Genome Analysis of a Novel Clade II.b Alphabaculovirus Obtained from Artaxa digramma.</title>
        <authorList>
            <person name="Li J."/>
            <person name="Duan X."/>
            <person name="Wang Q."/>
            <person name="Zhang L."/>
            <person name="Deng F."/>
            <person name="Wang H."/>
            <person name="Hu Z."/>
            <person name="Wang M."/>
            <person name="Wang J."/>
        </authorList>
    </citation>
    <scope>NUCLEOTIDE SEQUENCE [LARGE SCALE GENOMIC DNA]</scope>
    <source>
        <strain evidence="15 16">424</strain>
    </source>
</reference>
<dbReference type="Pfam" id="PF01607">
    <property type="entry name" value="CBM_14"/>
    <property type="match status" value="1"/>
</dbReference>
<dbReference type="SMART" id="SM00494">
    <property type="entry name" value="ChtBD2"/>
    <property type="match status" value="1"/>
</dbReference>
<dbReference type="EMBL" id="MN233792">
    <property type="protein sequence ID" value="QHB21737.1"/>
    <property type="molecule type" value="Genomic_DNA"/>
</dbReference>
<dbReference type="GO" id="GO:0044423">
    <property type="term" value="C:virion component"/>
    <property type="evidence" value="ECO:0007669"/>
    <property type="project" value="UniProtKB-KW"/>
</dbReference>
<evidence type="ECO:0000256" key="12">
    <source>
        <dbReference type="SAM" id="Phobius"/>
    </source>
</evidence>
<evidence type="ECO:0000256" key="4">
    <source>
        <dbReference type="ARBA" id="ARBA00022729"/>
    </source>
</evidence>
<evidence type="ECO:0000259" key="14">
    <source>
        <dbReference type="PROSITE" id="PS51807"/>
    </source>
</evidence>
<dbReference type="SUPFAM" id="SSF57625">
    <property type="entry name" value="Invertebrate chitin-binding proteins"/>
    <property type="match status" value="2"/>
</dbReference>
<dbReference type="GO" id="GO:0008270">
    <property type="term" value="F:zinc ion binding"/>
    <property type="evidence" value="ECO:0007669"/>
    <property type="project" value="UniProtKB-KW"/>
</dbReference>
<dbReference type="InterPro" id="IPR002557">
    <property type="entry name" value="Chitin-bd_dom"/>
</dbReference>
<evidence type="ECO:0000256" key="1">
    <source>
        <dbReference type="ARBA" id="ARBA00004328"/>
    </source>
</evidence>
<evidence type="ECO:0000313" key="16">
    <source>
        <dbReference type="Proteomes" id="UP000830275"/>
    </source>
</evidence>
<organism evidence="15 16">
    <name type="scientific">Artaxa digramma nucleopolyhedrovirus</name>
    <dbReference type="NCBI Taxonomy" id="3070910"/>
    <lineage>
        <taxon>Viruses</taxon>
        <taxon>Viruses incertae sedis</taxon>
        <taxon>Naldaviricetes</taxon>
        <taxon>Lefavirales</taxon>
        <taxon>Baculoviridae</taxon>
        <taxon>Alphabaculovirus</taxon>
        <taxon>Alphabaculovirus ardigrammae</taxon>
    </lineage>
</organism>
<dbReference type="PROSITE" id="PS51807">
    <property type="entry name" value="ZF_C2HC_BV"/>
    <property type="match status" value="1"/>
</dbReference>
<keyword evidence="8" id="KW-0946">Virion</keyword>
<keyword evidence="2" id="KW-0147">Chitin-binding</keyword>
<dbReference type="PROSITE" id="PS50940">
    <property type="entry name" value="CHIT_BIND_II"/>
    <property type="match status" value="1"/>
</dbReference>
<keyword evidence="12" id="KW-1133">Transmembrane helix</keyword>
<dbReference type="InterPro" id="IPR036508">
    <property type="entry name" value="Chitin-bd_dom_sf"/>
</dbReference>
<accession>A0AAE6R7U3</accession>
<feature type="transmembrane region" description="Helical" evidence="12">
    <location>
        <begin position="7"/>
        <end position="25"/>
    </location>
</feature>
<keyword evidence="10" id="KW-0325">Glycoprotein</keyword>
<proteinExistence type="predicted"/>
<evidence type="ECO:0000256" key="9">
    <source>
        <dbReference type="ARBA" id="ARBA00023157"/>
    </source>
</evidence>
<evidence type="ECO:0000256" key="8">
    <source>
        <dbReference type="ARBA" id="ARBA00022844"/>
    </source>
</evidence>
<keyword evidence="12" id="KW-0472">Membrane</keyword>
<feature type="region of interest" description="Disordered" evidence="11">
    <location>
        <begin position="661"/>
        <end position="689"/>
    </location>
</feature>
<keyword evidence="9" id="KW-1015">Disulfide bond</keyword>
<comment type="subcellular location">
    <subcellularLocation>
        <location evidence="1">Virion</location>
    </subcellularLocation>
</comment>
<keyword evidence="4" id="KW-0732">Signal</keyword>